<dbReference type="InterPro" id="IPR032710">
    <property type="entry name" value="NTF2-like_dom_sf"/>
</dbReference>
<keyword evidence="1" id="KW-0732">Signal</keyword>
<accession>A0ABW8JCP5</accession>
<protein>
    <recommendedName>
        <fullName evidence="4">Nuclear transport factor 2 family protein</fullName>
    </recommendedName>
</protein>
<proteinExistence type="predicted"/>
<dbReference type="EMBL" id="JADIKJ010000001">
    <property type="protein sequence ID" value="MFK2898858.1"/>
    <property type="molecule type" value="Genomic_DNA"/>
</dbReference>
<dbReference type="PROSITE" id="PS51257">
    <property type="entry name" value="PROKAR_LIPOPROTEIN"/>
    <property type="match status" value="1"/>
</dbReference>
<dbReference type="RefSeq" id="WP_404543954.1">
    <property type="nucleotide sequence ID" value="NZ_JADIKJ010000001.1"/>
</dbReference>
<keyword evidence="3" id="KW-1185">Reference proteome</keyword>
<feature type="chain" id="PRO_5046677587" description="Nuclear transport factor 2 family protein" evidence="1">
    <location>
        <begin position="27"/>
        <end position="147"/>
    </location>
</feature>
<dbReference type="Proteomes" id="UP001620461">
    <property type="component" value="Unassembled WGS sequence"/>
</dbReference>
<reference evidence="2 3" key="1">
    <citation type="submission" date="2020-10" db="EMBL/GenBank/DDBJ databases">
        <title>Phylogeny of dyella-like bacteria.</title>
        <authorList>
            <person name="Fu J."/>
        </authorList>
    </citation>
    <scope>NUCLEOTIDE SEQUENCE [LARGE SCALE GENOMIC DNA]</scope>
    <source>
        <strain evidence="2 3">JP1</strain>
    </source>
</reference>
<gene>
    <name evidence="2" type="ORF">ISP15_00725</name>
</gene>
<organism evidence="2 3">
    <name type="scientific">Dyella jejuensis</name>
    <dbReference type="NCBI Taxonomy" id="1432009"/>
    <lineage>
        <taxon>Bacteria</taxon>
        <taxon>Pseudomonadati</taxon>
        <taxon>Pseudomonadota</taxon>
        <taxon>Gammaproteobacteria</taxon>
        <taxon>Lysobacterales</taxon>
        <taxon>Rhodanobacteraceae</taxon>
        <taxon>Dyella</taxon>
    </lineage>
</organism>
<feature type="signal peptide" evidence="1">
    <location>
        <begin position="1"/>
        <end position="26"/>
    </location>
</feature>
<evidence type="ECO:0000313" key="3">
    <source>
        <dbReference type="Proteomes" id="UP001620461"/>
    </source>
</evidence>
<dbReference type="SUPFAM" id="SSF54427">
    <property type="entry name" value="NTF2-like"/>
    <property type="match status" value="1"/>
</dbReference>
<evidence type="ECO:0008006" key="4">
    <source>
        <dbReference type="Google" id="ProtNLM"/>
    </source>
</evidence>
<sequence length="147" mass="16435">MPKKVRRAGFFCLLVLLLGATGCRRAPDEAQIRQAIEMAVQATAKGDASAVVDPLTSDFDGNHGVMSREDLGNLLRVAKLRGETLHAAVGTIDVLPRGERYVADFTVTLARGGTWLPAQWDVYKVETAWRREGRDWRCYEATWVRQF</sequence>
<name>A0ABW8JCP5_9GAMM</name>
<evidence type="ECO:0000256" key="1">
    <source>
        <dbReference type="SAM" id="SignalP"/>
    </source>
</evidence>
<comment type="caution">
    <text evidence="2">The sequence shown here is derived from an EMBL/GenBank/DDBJ whole genome shotgun (WGS) entry which is preliminary data.</text>
</comment>
<evidence type="ECO:0000313" key="2">
    <source>
        <dbReference type="EMBL" id="MFK2898858.1"/>
    </source>
</evidence>